<accession>E2BZC0</accession>
<dbReference type="InterPro" id="IPR036397">
    <property type="entry name" value="RNaseH_sf"/>
</dbReference>
<evidence type="ECO:0000313" key="1">
    <source>
        <dbReference type="EMBL" id="EFN78960.1"/>
    </source>
</evidence>
<feature type="non-terminal residue" evidence="1">
    <location>
        <position position="1"/>
    </location>
</feature>
<dbReference type="InParanoid" id="E2BZC0"/>
<protein>
    <submittedName>
        <fullName evidence="1">Uncharacterized protein</fullName>
    </submittedName>
</protein>
<feature type="non-terminal residue" evidence="1">
    <location>
        <position position="38"/>
    </location>
</feature>
<dbReference type="EMBL" id="GL451585">
    <property type="protein sequence ID" value="EFN78960.1"/>
    <property type="molecule type" value="Genomic_DNA"/>
</dbReference>
<organism evidence="2">
    <name type="scientific">Harpegnathos saltator</name>
    <name type="common">Jerdon's jumping ant</name>
    <dbReference type="NCBI Taxonomy" id="610380"/>
    <lineage>
        <taxon>Eukaryota</taxon>
        <taxon>Metazoa</taxon>
        <taxon>Ecdysozoa</taxon>
        <taxon>Arthropoda</taxon>
        <taxon>Hexapoda</taxon>
        <taxon>Insecta</taxon>
        <taxon>Pterygota</taxon>
        <taxon>Neoptera</taxon>
        <taxon>Endopterygota</taxon>
        <taxon>Hymenoptera</taxon>
        <taxon>Apocrita</taxon>
        <taxon>Aculeata</taxon>
        <taxon>Formicoidea</taxon>
        <taxon>Formicidae</taxon>
        <taxon>Ponerinae</taxon>
        <taxon>Ponerini</taxon>
        <taxon>Harpegnathos</taxon>
    </lineage>
</organism>
<proteinExistence type="predicted"/>
<reference evidence="1 2" key="1">
    <citation type="journal article" date="2010" name="Science">
        <title>Genomic comparison of the ants Camponotus floridanus and Harpegnathos saltator.</title>
        <authorList>
            <person name="Bonasio R."/>
            <person name="Zhang G."/>
            <person name="Ye C."/>
            <person name="Mutti N.S."/>
            <person name="Fang X."/>
            <person name="Qin N."/>
            <person name="Donahue G."/>
            <person name="Yang P."/>
            <person name="Li Q."/>
            <person name="Li C."/>
            <person name="Zhang P."/>
            <person name="Huang Z."/>
            <person name="Berger S.L."/>
            <person name="Reinberg D."/>
            <person name="Wang J."/>
            <person name="Liebig J."/>
        </authorList>
    </citation>
    <scope>NUCLEOTIDE SEQUENCE [LARGE SCALE GENOMIC DNA]</scope>
    <source>
        <strain evidence="1 2">R22 G/1</strain>
    </source>
</reference>
<dbReference type="Proteomes" id="UP000008237">
    <property type="component" value="Unassembled WGS sequence"/>
</dbReference>
<dbReference type="AlphaFoldDB" id="E2BZC0"/>
<sequence>DLTPLDFFLWGFLKSQANKPQSTDALKVNITQAIAQIQ</sequence>
<gene>
    <name evidence="1" type="ORF">EAI_04660</name>
</gene>
<name>E2BZC0_HARSA</name>
<keyword evidence="2" id="KW-1185">Reference proteome</keyword>
<dbReference type="Gene3D" id="3.30.420.10">
    <property type="entry name" value="Ribonuclease H-like superfamily/Ribonuclease H"/>
    <property type="match status" value="1"/>
</dbReference>
<dbReference type="GO" id="GO:0003676">
    <property type="term" value="F:nucleic acid binding"/>
    <property type="evidence" value="ECO:0007669"/>
    <property type="project" value="InterPro"/>
</dbReference>
<evidence type="ECO:0000313" key="2">
    <source>
        <dbReference type="Proteomes" id="UP000008237"/>
    </source>
</evidence>